<dbReference type="FunCoup" id="A8Y220">
    <property type="interactions" value="120"/>
</dbReference>
<dbReference type="HOGENOM" id="CLU_1009115_0_0_1"/>
<dbReference type="eggNOG" id="ENOG502SW4E">
    <property type="taxonomic scope" value="Eukaryota"/>
</dbReference>
<dbReference type="KEGG" id="cbr:CBG_22315"/>
<feature type="non-terminal residue" evidence="2">
    <location>
        <position position="1"/>
    </location>
</feature>
<feature type="transmembrane region" description="Helical" evidence="1">
    <location>
        <begin position="149"/>
        <end position="167"/>
    </location>
</feature>
<name>A8Y220_CAEBR</name>
<dbReference type="CTD" id="8589164"/>
<evidence type="ECO:0000313" key="3">
    <source>
        <dbReference type="Proteomes" id="UP000008549"/>
    </source>
</evidence>
<proteinExistence type="predicted"/>
<dbReference type="GeneID" id="8589164"/>
<keyword evidence="3" id="KW-1185">Reference proteome</keyword>
<feature type="non-terminal residue" evidence="2">
    <location>
        <position position="308"/>
    </location>
</feature>
<dbReference type="RefSeq" id="XP_002647165.1">
    <property type="nucleotide sequence ID" value="XM_002647119.1"/>
</dbReference>
<accession>A8Y220</accession>
<dbReference type="InParanoid" id="A8Y220"/>
<keyword evidence="1" id="KW-1133">Transmembrane helix</keyword>
<feature type="transmembrane region" description="Helical" evidence="1">
    <location>
        <begin position="264"/>
        <end position="285"/>
    </location>
</feature>
<evidence type="ECO:0000313" key="2">
    <source>
        <dbReference type="EMBL" id="CAP38940.1"/>
    </source>
</evidence>
<feature type="transmembrane region" description="Helical" evidence="1">
    <location>
        <begin position="88"/>
        <end position="107"/>
    </location>
</feature>
<dbReference type="AlphaFoldDB" id="A8Y220"/>
<sequence length="308" mass="34465">SLCKNLFYFVLFDTIRERMTSTVKRVEEKEQPKSIGAIIWAECEKIMLRVFDTRPLPVDFPRNLLMEYCIIIPQVLHSSFRLYVARTILFASFTLGIRTGGLSIFHYPLREVFGRFIVFTFTYLFLPLVGANIAVLFKKEKLTIYEYRVTMIVWAFLCGVFSMITNIHYSLADYGPPNYFMPVIVGLTAHMIGNNFDNNRKALVGVSVGSAAVVSLSMLLLTGGVSFGSFFSLFLCSINAIVALQCMIYDLVEDGPGASSNSSFTHVVGVILIMLNFLIVVRLTGTYVEDPNTNDVARANPIYAALSA</sequence>
<keyword evidence="1" id="KW-0812">Transmembrane</keyword>
<dbReference type="EMBL" id="HE601241">
    <property type="protein sequence ID" value="CAP38940.1"/>
    <property type="molecule type" value="Genomic_DNA"/>
</dbReference>
<feature type="transmembrane region" description="Helical" evidence="1">
    <location>
        <begin position="113"/>
        <end position="137"/>
    </location>
</feature>
<reference evidence="2 3" key="1">
    <citation type="journal article" date="2003" name="PLoS Biol.">
        <title>The genome sequence of Caenorhabditis briggsae: a platform for comparative genomics.</title>
        <authorList>
            <person name="Stein L.D."/>
            <person name="Bao Z."/>
            <person name="Blasiar D."/>
            <person name="Blumenthal T."/>
            <person name="Brent M.R."/>
            <person name="Chen N."/>
            <person name="Chinwalla A."/>
            <person name="Clarke L."/>
            <person name="Clee C."/>
            <person name="Coghlan A."/>
            <person name="Coulson A."/>
            <person name="D'Eustachio P."/>
            <person name="Fitch D.H."/>
            <person name="Fulton L.A."/>
            <person name="Fulton R.E."/>
            <person name="Griffiths-Jones S."/>
            <person name="Harris T.W."/>
            <person name="Hillier L.W."/>
            <person name="Kamath R."/>
            <person name="Kuwabara P.E."/>
            <person name="Mardis E.R."/>
            <person name="Marra M.A."/>
            <person name="Miner T.L."/>
            <person name="Minx P."/>
            <person name="Mullikin J.C."/>
            <person name="Plumb R.W."/>
            <person name="Rogers J."/>
            <person name="Schein J.E."/>
            <person name="Sohrmann M."/>
            <person name="Spieth J."/>
            <person name="Stajich J.E."/>
            <person name="Wei C."/>
            <person name="Willey D."/>
            <person name="Wilson R.K."/>
            <person name="Durbin R."/>
            <person name="Waterston R.H."/>
        </authorList>
    </citation>
    <scope>NUCLEOTIDE SEQUENCE [LARGE SCALE GENOMIC DNA]</scope>
    <source>
        <strain evidence="2 3">AF16</strain>
    </source>
</reference>
<feature type="transmembrane region" description="Helical" evidence="1">
    <location>
        <begin position="230"/>
        <end position="252"/>
    </location>
</feature>
<organism evidence="2 3">
    <name type="scientific">Caenorhabditis briggsae</name>
    <dbReference type="NCBI Taxonomy" id="6238"/>
    <lineage>
        <taxon>Eukaryota</taxon>
        <taxon>Metazoa</taxon>
        <taxon>Ecdysozoa</taxon>
        <taxon>Nematoda</taxon>
        <taxon>Chromadorea</taxon>
        <taxon>Rhabditida</taxon>
        <taxon>Rhabditina</taxon>
        <taxon>Rhabditomorpha</taxon>
        <taxon>Rhabditoidea</taxon>
        <taxon>Rhabditidae</taxon>
        <taxon>Peloderinae</taxon>
        <taxon>Caenorhabditis</taxon>
    </lineage>
</organism>
<reference evidence="2 3" key="2">
    <citation type="journal article" date="2011" name="PLoS Genet.">
        <title>Caenorhabditis briggsae recombinant inbred line genotypes reveal inter-strain incompatibility and the evolution of recombination.</title>
        <authorList>
            <person name="Ross J.A."/>
            <person name="Koboldt D.C."/>
            <person name="Staisch J.E."/>
            <person name="Chamberlin H.M."/>
            <person name="Gupta B.P."/>
            <person name="Miller R.D."/>
            <person name="Baird S.E."/>
            <person name="Haag E.S."/>
        </authorList>
    </citation>
    <scope>NUCLEOTIDE SEQUENCE [LARGE SCALE GENOMIC DNA]</scope>
    <source>
        <strain evidence="2 3">AF16</strain>
    </source>
</reference>
<keyword evidence="1" id="KW-0472">Membrane</keyword>
<dbReference type="STRING" id="6238.A8Y220"/>
<dbReference type="WormBase" id="CBG22315">
    <property type="protein sequence ID" value="CBP42007"/>
    <property type="gene ID" value="WBGene00040910"/>
</dbReference>
<protein>
    <submittedName>
        <fullName evidence="2">Protein CBG22315</fullName>
    </submittedName>
</protein>
<dbReference type="Proteomes" id="UP000008549">
    <property type="component" value="Unassembled WGS sequence"/>
</dbReference>
<evidence type="ECO:0000313" key="4">
    <source>
        <dbReference type="WormBase" id="CBG22315"/>
    </source>
</evidence>
<feature type="transmembrane region" description="Helical" evidence="1">
    <location>
        <begin position="203"/>
        <end position="224"/>
    </location>
</feature>
<evidence type="ECO:0000256" key="1">
    <source>
        <dbReference type="SAM" id="Phobius"/>
    </source>
</evidence>
<dbReference type="OMA" id="AIVWTEC"/>
<gene>
    <name evidence="2 4" type="ORF">CBG22315</name>
    <name evidence="2" type="ORF">CBG_22315</name>
</gene>